<dbReference type="Gene3D" id="1.10.8.10">
    <property type="entry name" value="DNA helicase RuvA subunit, C-terminal domain"/>
    <property type="match status" value="1"/>
</dbReference>
<feature type="region of interest" description="Disordered" evidence="8">
    <location>
        <begin position="74"/>
        <end position="147"/>
    </location>
</feature>
<comment type="caution">
    <text evidence="11">The sequence shown here is derived from an EMBL/GenBank/DDBJ whole genome shotgun (WGS) entry which is preliminary data.</text>
</comment>
<dbReference type="VEuPathDB" id="FungiDB:VP01_1562g4"/>
<organism evidence="11 12">
    <name type="scientific">Puccinia sorghi</name>
    <dbReference type="NCBI Taxonomy" id="27349"/>
    <lineage>
        <taxon>Eukaryota</taxon>
        <taxon>Fungi</taxon>
        <taxon>Dikarya</taxon>
        <taxon>Basidiomycota</taxon>
        <taxon>Pucciniomycotina</taxon>
        <taxon>Pucciniomycetes</taxon>
        <taxon>Pucciniales</taxon>
        <taxon>Pucciniaceae</taxon>
        <taxon>Puccinia</taxon>
    </lineage>
</organism>
<dbReference type="Pfam" id="PF22602">
    <property type="entry name" value="NXF_NTF2"/>
    <property type="match status" value="1"/>
</dbReference>
<dbReference type="GO" id="GO:0016973">
    <property type="term" value="P:poly(A)+ mRNA export from nucleus"/>
    <property type="evidence" value="ECO:0007669"/>
    <property type="project" value="TreeGrafter"/>
</dbReference>
<feature type="compositionally biased region" description="Polar residues" evidence="8">
    <location>
        <begin position="74"/>
        <end position="87"/>
    </location>
</feature>
<dbReference type="InterPro" id="IPR018222">
    <property type="entry name" value="Nuclear_transport_factor_2_euk"/>
</dbReference>
<dbReference type="SMART" id="SM00804">
    <property type="entry name" value="TAP_C"/>
    <property type="match status" value="1"/>
</dbReference>
<dbReference type="PROSITE" id="PS51281">
    <property type="entry name" value="TAP_C"/>
    <property type="match status" value="1"/>
</dbReference>
<proteinExistence type="inferred from homology"/>
<dbReference type="STRING" id="27349.A0A0L6VJU4"/>
<evidence type="ECO:0000313" key="11">
    <source>
        <dbReference type="EMBL" id="KNZ60380.1"/>
    </source>
</evidence>
<evidence type="ECO:0000256" key="5">
    <source>
        <dbReference type="ARBA" id="ARBA00022737"/>
    </source>
</evidence>
<evidence type="ECO:0000256" key="3">
    <source>
        <dbReference type="ARBA" id="ARBA00022448"/>
    </source>
</evidence>
<evidence type="ECO:0000256" key="1">
    <source>
        <dbReference type="ARBA" id="ARBA00004123"/>
    </source>
</evidence>
<evidence type="ECO:0000259" key="9">
    <source>
        <dbReference type="PROSITE" id="PS50177"/>
    </source>
</evidence>
<protein>
    <submittedName>
        <fullName evidence="11">Uncharacterized protein</fullName>
    </submittedName>
</protein>
<feature type="compositionally biased region" description="Polar residues" evidence="8">
    <location>
        <begin position="98"/>
        <end position="123"/>
    </location>
</feature>
<dbReference type="GO" id="GO:0003723">
    <property type="term" value="F:RNA binding"/>
    <property type="evidence" value="ECO:0007669"/>
    <property type="project" value="TreeGrafter"/>
</dbReference>
<dbReference type="OrthoDB" id="25872at2759"/>
<keyword evidence="6" id="KW-0509">mRNA transport</keyword>
<dbReference type="InterPro" id="IPR032675">
    <property type="entry name" value="LRR_dom_sf"/>
</dbReference>
<sequence>METGKVMSKVMETSPPGSHPGPGYLTTRAGFQLFPLETSVTTSNHLKTMFSTQQPQDNSEASKQLRLLKRSIESSQEPLINASNQAHPNRRNKHIISSDPTHNKISNKLSAGRTSKPATSSNNHLHRVTYPLSSNPSLKPSSPPNKTESAIDVLRKLLQSRWDPVTKLLDLANLAQDNILKAGGIAAPGQKGAPLRTAGAIWKLCKEICPNVTYVLLVLMIKSNPDQFSHFRSNAEKEGAMSLQSYLFEIVRRFPSLEVLDGEAIDPAVKATIATTTTLNSTNGSTMLDDTTKPGSHSHTTVPQPPLPMDIKPAFFNDASTSSFVAAFCLQFFNAFDQDRASLMDVYATKSTFSLCASTYIPLRSKMAGLTRNSTDMPAQQVPSWNEYISISRNNARLKGPKLCERLAKGPAEIMELITRIPRTKHPLQTASDQHKFVVDSWQMPGLVDDSTSPAGAVIYLTIHGEFQEFPSLTVRSFDRTFLLGAAGPASAAALKGWPCVILTDQLTVRGYSSPVAWLPAPPGNTTANGMASLAVVVAPSSELTSEEKNVLVQRLMGMTKLNVQFSVDCLTQNHWDFDASLKNFHEIHGRGGLPPDAFLVS</sequence>
<dbReference type="Pfam" id="PF03943">
    <property type="entry name" value="TAP_C"/>
    <property type="match status" value="1"/>
</dbReference>
<dbReference type="SUPFAM" id="SSF54427">
    <property type="entry name" value="NTF2-like"/>
    <property type="match status" value="1"/>
</dbReference>
<dbReference type="CDD" id="cd14342">
    <property type="entry name" value="UBA_TAP-C"/>
    <property type="match status" value="1"/>
</dbReference>
<dbReference type="PANTHER" id="PTHR10662:SF22">
    <property type="entry name" value="NUCLEAR RNA EXPORT FACTOR 1"/>
    <property type="match status" value="1"/>
</dbReference>
<feature type="region of interest" description="Disordered" evidence="8">
    <location>
        <begin position="1"/>
        <end position="22"/>
    </location>
</feature>
<dbReference type="InterPro" id="IPR032710">
    <property type="entry name" value="NTF2-like_dom_sf"/>
</dbReference>
<evidence type="ECO:0000256" key="8">
    <source>
        <dbReference type="SAM" id="MobiDB-lite"/>
    </source>
</evidence>
<keyword evidence="4" id="KW-0433">Leucine-rich repeat</keyword>
<feature type="domain" description="TAP-C" evidence="10">
    <location>
        <begin position="547"/>
        <end position="602"/>
    </location>
</feature>
<feature type="domain" description="NTF2" evidence="9">
    <location>
        <begin position="324"/>
        <end position="509"/>
    </location>
</feature>
<dbReference type="Proteomes" id="UP000037035">
    <property type="component" value="Unassembled WGS sequence"/>
</dbReference>
<keyword evidence="7" id="KW-0539">Nucleus</keyword>
<keyword evidence="3" id="KW-0813">Transport</keyword>
<evidence type="ECO:0000256" key="7">
    <source>
        <dbReference type="ARBA" id="ARBA00023242"/>
    </source>
</evidence>
<dbReference type="GO" id="GO:0005634">
    <property type="term" value="C:nucleus"/>
    <property type="evidence" value="ECO:0007669"/>
    <property type="project" value="UniProtKB-SubCell"/>
</dbReference>
<name>A0A0L6VJU4_9BASI</name>
<keyword evidence="5" id="KW-0677">Repeat</keyword>
<evidence type="ECO:0000256" key="6">
    <source>
        <dbReference type="ARBA" id="ARBA00022816"/>
    </source>
</evidence>
<dbReference type="InterPro" id="IPR009060">
    <property type="entry name" value="UBA-like_sf"/>
</dbReference>
<evidence type="ECO:0000256" key="4">
    <source>
        <dbReference type="ARBA" id="ARBA00022614"/>
    </source>
</evidence>
<gene>
    <name evidence="11" type="ORF">VP01_1562g4</name>
</gene>
<dbReference type="Gene3D" id="3.80.10.10">
    <property type="entry name" value="Ribonuclease Inhibitor"/>
    <property type="match status" value="1"/>
</dbReference>
<dbReference type="AlphaFoldDB" id="A0A0L6VJU4"/>
<dbReference type="InterPro" id="IPR005637">
    <property type="entry name" value="TAP_C_dom"/>
</dbReference>
<dbReference type="PROSITE" id="PS50177">
    <property type="entry name" value="NTF2_DOMAIN"/>
    <property type="match status" value="1"/>
</dbReference>
<dbReference type="InterPro" id="IPR030217">
    <property type="entry name" value="NXF_fam"/>
</dbReference>
<evidence type="ECO:0000256" key="2">
    <source>
        <dbReference type="ARBA" id="ARBA00009285"/>
    </source>
</evidence>
<comment type="subcellular location">
    <subcellularLocation>
        <location evidence="1">Nucleus</location>
    </subcellularLocation>
</comment>
<reference evidence="11 12" key="1">
    <citation type="submission" date="2015-08" db="EMBL/GenBank/DDBJ databases">
        <title>Next Generation Sequencing and Analysis of the Genome of Puccinia sorghi L Schw, the Causal Agent of Maize Common Rust.</title>
        <authorList>
            <person name="Rochi L."/>
            <person name="Burguener G."/>
            <person name="Darino M."/>
            <person name="Turjanski A."/>
            <person name="Kreff E."/>
            <person name="Dieguez M.J."/>
            <person name="Sacco F."/>
        </authorList>
    </citation>
    <scope>NUCLEOTIDE SEQUENCE [LARGE SCALE GENOMIC DNA]</scope>
    <source>
        <strain evidence="11 12">RO10H11247</strain>
    </source>
</reference>
<dbReference type="FunFam" id="3.10.450.50:FF:000013">
    <property type="entry name" value="mRNA export factor mex67"/>
    <property type="match status" value="1"/>
</dbReference>
<comment type="similarity">
    <text evidence="2">Belongs to the NXF family.</text>
</comment>
<evidence type="ECO:0000313" key="12">
    <source>
        <dbReference type="Proteomes" id="UP000037035"/>
    </source>
</evidence>
<accession>A0A0L6VJU4</accession>
<dbReference type="Gene3D" id="3.10.450.50">
    <property type="match status" value="1"/>
</dbReference>
<feature type="region of interest" description="Disordered" evidence="8">
    <location>
        <begin position="282"/>
        <end position="304"/>
    </location>
</feature>
<dbReference type="PANTHER" id="PTHR10662">
    <property type="entry name" value="NUCLEAR RNA EXPORT FACTOR"/>
    <property type="match status" value="1"/>
</dbReference>
<dbReference type="SUPFAM" id="SSF46934">
    <property type="entry name" value="UBA-like"/>
    <property type="match status" value="1"/>
</dbReference>
<feature type="compositionally biased region" description="Low complexity" evidence="8">
    <location>
        <begin position="131"/>
        <end position="146"/>
    </location>
</feature>
<dbReference type="InterPro" id="IPR002075">
    <property type="entry name" value="NTF2_dom"/>
</dbReference>
<feature type="compositionally biased region" description="Polar residues" evidence="8">
    <location>
        <begin position="293"/>
        <end position="302"/>
    </location>
</feature>
<dbReference type="EMBL" id="LAVV01006252">
    <property type="protein sequence ID" value="KNZ60380.1"/>
    <property type="molecule type" value="Genomic_DNA"/>
</dbReference>
<keyword evidence="12" id="KW-1185">Reference proteome</keyword>
<evidence type="ECO:0000259" key="10">
    <source>
        <dbReference type="PROSITE" id="PS51281"/>
    </source>
</evidence>